<dbReference type="Gene3D" id="3.40.190.120">
    <property type="entry name" value="Osmoprotection protein (prox), domain 2"/>
    <property type="match status" value="1"/>
</dbReference>
<reference evidence="4 5" key="1">
    <citation type="submission" date="2016-11" db="EMBL/GenBank/DDBJ databases">
        <authorList>
            <person name="Jaros S."/>
            <person name="Januszkiewicz K."/>
            <person name="Wedrychowicz H."/>
        </authorList>
    </citation>
    <scope>NUCLEOTIDE SEQUENCE [LARGE SCALE GENOMIC DNA]</scope>
    <source>
        <strain evidence="4 5">DSM 4740</strain>
    </source>
</reference>
<dbReference type="STRING" id="44933.SAMN05660971_03387"/>
<dbReference type="OrthoDB" id="9781705at2"/>
<dbReference type="Proteomes" id="UP000321726">
    <property type="component" value="Unassembled WGS sequence"/>
</dbReference>
<organism evidence="4 5">
    <name type="scientific">Halomonas cupida</name>
    <dbReference type="NCBI Taxonomy" id="44933"/>
    <lineage>
        <taxon>Bacteria</taxon>
        <taxon>Pseudomonadati</taxon>
        <taxon>Pseudomonadota</taxon>
        <taxon>Gammaproteobacteria</taxon>
        <taxon>Oceanospirillales</taxon>
        <taxon>Halomonadaceae</taxon>
        <taxon>Halomonas</taxon>
    </lineage>
</organism>
<dbReference type="Pfam" id="PF04069">
    <property type="entry name" value="OpuAC"/>
    <property type="match status" value="1"/>
</dbReference>
<dbReference type="RefSeq" id="WP_073436396.1">
    <property type="nucleotide sequence ID" value="NZ_BJXU01000121.1"/>
</dbReference>
<evidence type="ECO:0000313" key="5">
    <source>
        <dbReference type="Proteomes" id="UP000184123"/>
    </source>
</evidence>
<protein>
    <submittedName>
        <fullName evidence="3">Glycine/betaine ABC transporter substrate-binding protein</fullName>
    </submittedName>
    <submittedName>
        <fullName evidence="4">Osmoprotectant transport system substrate-binding protein</fullName>
    </submittedName>
</protein>
<dbReference type="CDD" id="cd13611">
    <property type="entry name" value="PBP2_YehZ"/>
    <property type="match status" value="1"/>
</dbReference>
<name>A0A1M7K7X1_9GAMM</name>
<keyword evidence="1" id="KW-0732">Signal</keyword>
<reference evidence="3 6" key="2">
    <citation type="submission" date="2019-07" db="EMBL/GenBank/DDBJ databases">
        <title>Whole genome shotgun sequence of Halomonas cupida NBRC 102219.</title>
        <authorList>
            <person name="Hosoyama A."/>
            <person name="Uohara A."/>
            <person name="Ohji S."/>
            <person name="Ichikawa N."/>
        </authorList>
    </citation>
    <scope>NUCLEOTIDE SEQUENCE [LARGE SCALE GENOMIC DNA]</scope>
    <source>
        <strain evidence="3 6">NBRC 102219</strain>
    </source>
</reference>
<dbReference type="InterPro" id="IPR007210">
    <property type="entry name" value="ABC_Gly_betaine_transp_sub-bd"/>
</dbReference>
<evidence type="ECO:0000256" key="1">
    <source>
        <dbReference type="SAM" id="SignalP"/>
    </source>
</evidence>
<sequence length="299" mass="32957">MKQMTLALLASLSLAGTVVPTAAAQENELVVGGKNFTEQQLISSITTQYLDHLGYDVDRRAGMGSSVLRQAQENGQVDLYWEYTGTSLIVYNDVEEKLGPDEAYARVKELDAEKGLVWLEPSGVNNTYALAMRAEDAEERGIATISDLATVVNDGAELVFASNAEFYARDDGLRPMQEIYGFSFGRANIKRMDTGLTYSALRDEQVDVAIATTTDGRLSAFNLTVLEDDKGFFPPYAMTPVVNQQALDDNPDLEAQLNELSARLDDDSMRQLNERVDVDRQTVEDVAEDFLINEGLIDA</sequence>
<feature type="signal peptide" evidence="1">
    <location>
        <begin position="1"/>
        <end position="24"/>
    </location>
</feature>
<dbReference type="GO" id="GO:0022857">
    <property type="term" value="F:transmembrane transporter activity"/>
    <property type="evidence" value="ECO:0007669"/>
    <property type="project" value="InterPro"/>
</dbReference>
<accession>A0A1M7K7X1</accession>
<feature type="chain" id="PRO_5012861959" evidence="1">
    <location>
        <begin position="25"/>
        <end position="299"/>
    </location>
</feature>
<dbReference type="EMBL" id="BJXU01000121">
    <property type="protein sequence ID" value="GEN24978.1"/>
    <property type="molecule type" value="Genomic_DNA"/>
</dbReference>
<gene>
    <name evidence="3" type="ORF">HCU01_29270</name>
    <name evidence="4" type="ORF">SAMN05660971_03387</name>
</gene>
<feature type="domain" description="ABC-type glycine betaine transport system substrate-binding" evidence="2">
    <location>
        <begin position="28"/>
        <end position="292"/>
    </location>
</feature>
<evidence type="ECO:0000313" key="4">
    <source>
        <dbReference type="EMBL" id="SHM61370.1"/>
    </source>
</evidence>
<keyword evidence="6" id="KW-1185">Reference proteome</keyword>
<dbReference type="GO" id="GO:0043190">
    <property type="term" value="C:ATP-binding cassette (ABC) transporter complex"/>
    <property type="evidence" value="ECO:0007669"/>
    <property type="project" value="InterPro"/>
</dbReference>
<evidence type="ECO:0000313" key="3">
    <source>
        <dbReference type="EMBL" id="GEN24978.1"/>
    </source>
</evidence>
<evidence type="ECO:0000259" key="2">
    <source>
        <dbReference type="Pfam" id="PF04069"/>
    </source>
</evidence>
<dbReference type="SUPFAM" id="SSF53850">
    <property type="entry name" value="Periplasmic binding protein-like II"/>
    <property type="match status" value="1"/>
</dbReference>
<dbReference type="AlphaFoldDB" id="A0A1M7K7X1"/>
<dbReference type="Gene3D" id="3.40.190.10">
    <property type="entry name" value="Periplasmic binding protein-like II"/>
    <property type="match status" value="1"/>
</dbReference>
<dbReference type="EMBL" id="FRCA01000010">
    <property type="protein sequence ID" value="SHM61370.1"/>
    <property type="molecule type" value="Genomic_DNA"/>
</dbReference>
<evidence type="ECO:0000313" key="6">
    <source>
        <dbReference type="Proteomes" id="UP000321726"/>
    </source>
</evidence>
<proteinExistence type="predicted"/>
<dbReference type="Proteomes" id="UP000184123">
    <property type="component" value="Unassembled WGS sequence"/>
</dbReference>